<feature type="compositionally biased region" description="Basic and acidic residues" evidence="2">
    <location>
        <begin position="49"/>
        <end position="59"/>
    </location>
</feature>
<dbReference type="GO" id="GO:0006950">
    <property type="term" value="P:response to stress"/>
    <property type="evidence" value="ECO:0007669"/>
    <property type="project" value="UniProtKB-ARBA"/>
</dbReference>
<feature type="repeat" description="TPR" evidence="1">
    <location>
        <begin position="338"/>
        <end position="371"/>
    </location>
</feature>
<accession>A0AAV3PTJ3</accession>
<dbReference type="Pfam" id="PF00515">
    <property type="entry name" value="TPR_1"/>
    <property type="match status" value="1"/>
</dbReference>
<evidence type="ECO:0000313" key="5">
    <source>
        <dbReference type="Proteomes" id="UP001454036"/>
    </source>
</evidence>
<protein>
    <submittedName>
        <fullName evidence="4">Scaffold/adaptor protein</fullName>
    </submittedName>
</protein>
<name>A0AAV3PTJ3_LITER</name>
<dbReference type="Proteomes" id="UP001454036">
    <property type="component" value="Unassembled WGS sequence"/>
</dbReference>
<evidence type="ECO:0000256" key="1">
    <source>
        <dbReference type="PROSITE-ProRule" id="PRU00339"/>
    </source>
</evidence>
<dbReference type="PROSITE" id="PS50005">
    <property type="entry name" value="TPR"/>
    <property type="match status" value="2"/>
</dbReference>
<dbReference type="SUPFAM" id="SSF52833">
    <property type="entry name" value="Thioredoxin-like"/>
    <property type="match status" value="1"/>
</dbReference>
<dbReference type="InterPro" id="IPR036249">
    <property type="entry name" value="Thioredoxin-like_sf"/>
</dbReference>
<dbReference type="InterPro" id="IPR013766">
    <property type="entry name" value="Thioredoxin_domain"/>
</dbReference>
<feature type="region of interest" description="Disordered" evidence="2">
    <location>
        <begin position="34"/>
        <end position="154"/>
    </location>
</feature>
<keyword evidence="1" id="KW-0802">TPR repeat</keyword>
<comment type="caution">
    <text evidence="4">The sequence shown here is derived from an EMBL/GenBank/DDBJ whole genome shotgun (WGS) entry which is preliminary data.</text>
</comment>
<dbReference type="Gene3D" id="3.40.30.10">
    <property type="entry name" value="Glutaredoxin"/>
    <property type="match status" value="1"/>
</dbReference>
<dbReference type="PANTHER" id="PTHR46050:SF18">
    <property type="entry name" value="TETRATRICOPEPTIDE REPEAT (TPR)-LIKE SUPERFAMILY PROTEIN"/>
    <property type="match status" value="1"/>
</dbReference>
<feature type="domain" description="Thioredoxin" evidence="3">
    <location>
        <begin position="666"/>
        <end position="730"/>
    </location>
</feature>
<dbReference type="Pfam" id="PF00085">
    <property type="entry name" value="Thioredoxin"/>
    <property type="match status" value="1"/>
</dbReference>
<dbReference type="Pfam" id="PF13174">
    <property type="entry name" value="TPR_6"/>
    <property type="match status" value="1"/>
</dbReference>
<dbReference type="EMBL" id="BAABME010002142">
    <property type="protein sequence ID" value="GAA0153252.1"/>
    <property type="molecule type" value="Genomic_DNA"/>
</dbReference>
<dbReference type="InterPro" id="IPR011990">
    <property type="entry name" value="TPR-like_helical_dom_sf"/>
</dbReference>
<dbReference type="CDD" id="cd02947">
    <property type="entry name" value="TRX_family"/>
    <property type="match status" value="1"/>
</dbReference>
<dbReference type="Pfam" id="PF13431">
    <property type="entry name" value="TPR_17"/>
    <property type="match status" value="1"/>
</dbReference>
<dbReference type="Gene3D" id="1.25.40.10">
    <property type="entry name" value="Tetratricopeptide repeat domain"/>
    <property type="match status" value="1"/>
</dbReference>
<dbReference type="GO" id="GO:0005737">
    <property type="term" value="C:cytoplasm"/>
    <property type="evidence" value="ECO:0007669"/>
    <property type="project" value="TreeGrafter"/>
</dbReference>
<evidence type="ECO:0000256" key="2">
    <source>
        <dbReference type="SAM" id="MobiDB-lite"/>
    </source>
</evidence>
<feature type="repeat" description="TPR" evidence="1">
    <location>
        <begin position="270"/>
        <end position="303"/>
    </location>
</feature>
<dbReference type="AlphaFoldDB" id="A0AAV3PTJ3"/>
<evidence type="ECO:0000259" key="3">
    <source>
        <dbReference type="Pfam" id="PF00085"/>
    </source>
</evidence>
<dbReference type="Pfam" id="PF13414">
    <property type="entry name" value="TPR_11"/>
    <property type="match status" value="1"/>
</dbReference>
<dbReference type="SUPFAM" id="SSF48452">
    <property type="entry name" value="TPR-like"/>
    <property type="match status" value="2"/>
</dbReference>
<feature type="compositionally biased region" description="Basic and acidic residues" evidence="2">
    <location>
        <begin position="127"/>
        <end position="139"/>
    </location>
</feature>
<sequence length="735" mass="81769">MAKTATYTVETNVGCGMVGVLFQKAGVFKLRKAASTPPLSSYKKPNGGRKNDSRKKEELASLESTKTVKPERKLNGTRITSVSPRLPSSHDQIQGKRNSDSTRNSSSSSEKERNNASKAKTLTNCNDHQHGKRNSDDSRNSSFSSSEKDRNKASQLVTFDYTRKLRKEPAFTSSELSLTIAPHRTSDASEAIYRGSSGNIMLLGHLGNLKKQANTNKLNNKSPRIILQKKETSNGSKTPPLTMGNIVKNPSERNQQFSNLYCSMVNNLNPDMLKSMGNEKYRQGRLEEAIAFYNQAIAIDSRNAAYYSNKSAALMGLGHLLEAVFECKEAIRIEPNYHNAHYRLGKLYLRLGEPEKALSHFKSSGRKADNTDISQAEGLKTQLSKCMEVRKVRDWNTLLKESQNALSSGADSAPQIYAMKAEALMKIRRHEVAYSTILTVPSSSMELCAQLLGSERSSYFLIIKSQVYLGAGRFEDAVASAQSAAKLNPSDEIIRIEKRILAVTDARSNGNRLFLASKFVEASINYTEGLELEPYNAILLCNRAACRSKLGQYEKAVEDCTTALNVFPSYKKARMRRAESNAKMERPEAAIQDYEVLVQEFPDDVEVRAALIDAGVQLHNRQTEGRIELKSNLKMIPVSSYEHLKQFLNAPGISVVLFCNQSCYLQVLPFMEQVSRSFPSVKFFKVDMEESSDIAKSEAVTAIPAFKVFKRGSILKDIIGKDCDSLESTVKLYSS</sequence>
<dbReference type="InterPro" id="IPR044534">
    <property type="entry name" value="TTL1-4"/>
</dbReference>
<dbReference type="InterPro" id="IPR019734">
    <property type="entry name" value="TPR_rpt"/>
</dbReference>
<dbReference type="SMART" id="SM00028">
    <property type="entry name" value="TPR"/>
    <property type="match status" value="6"/>
</dbReference>
<organism evidence="4 5">
    <name type="scientific">Lithospermum erythrorhizon</name>
    <name type="common">Purple gromwell</name>
    <name type="synonym">Lithospermum officinale var. erythrorhizon</name>
    <dbReference type="NCBI Taxonomy" id="34254"/>
    <lineage>
        <taxon>Eukaryota</taxon>
        <taxon>Viridiplantae</taxon>
        <taxon>Streptophyta</taxon>
        <taxon>Embryophyta</taxon>
        <taxon>Tracheophyta</taxon>
        <taxon>Spermatophyta</taxon>
        <taxon>Magnoliopsida</taxon>
        <taxon>eudicotyledons</taxon>
        <taxon>Gunneridae</taxon>
        <taxon>Pentapetalae</taxon>
        <taxon>asterids</taxon>
        <taxon>lamiids</taxon>
        <taxon>Boraginales</taxon>
        <taxon>Boraginaceae</taxon>
        <taxon>Boraginoideae</taxon>
        <taxon>Lithospermeae</taxon>
        <taxon>Lithospermum</taxon>
    </lineage>
</organism>
<evidence type="ECO:0000313" key="4">
    <source>
        <dbReference type="EMBL" id="GAA0153252.1"/>
    </source>
</evidence>
<gene>
    <name evidence="4" type="ORF">LIER_11536</name>
</gene>
<dbReference type="PANTHER" id="PTHR46050">
    <property type="entry name" value="TPR REPEAT-CONTAINING THIOREDOXIN"/>
    <property type="match status" value="1"/>
</dbReference>
<keyword evidence="5" id="KW-1185">Reference proteome</keyword>
<reference evidence="4 5" key="1">
    <citation type="submission" date="2024-01" db="EMBL/GenBank/DDBJ databases">
        <title>The complete chloroplast genome sequence of Lithospermum erythrorhizon: insights into the phylogenetic relationship among Boraginaceae species and the maternal lineages of purple gromwells.</title>
        <authorList>
            <person name="Okada T."/>
            <person name="Watanabe K."/>
        </authorList>
    </citation>
    <scope>NUCLEOTIDE SEQUENCE [LARGE SCALE GENOMIC DNA]</scope>
</reference>
<proteinExistence type="predicted"/>